<dbReference type="Gramene" id="GBG79080">
    <property type="protein sequence ID" value="GBG79080"/>
    <property type="gene ID" value="CBR_g28795"/>
</dbReference>
<keyword evidence="3" id="KW-1185">Reference proteome</keyword>
<feature type="region of interest" description="Disordered" evidence="1">
    <location>
        <begin position="170"/>
        <end position="295"/>
    </location>
</feature>
<dbReference type="GO" id="GO:0005576">
    <property type="term" value="C:extracellular region"/>
    <property type="evidence" value="ECO:0007669"/>
    <property type="project" value="InterPro"/>
</dbReference>
<sequence>MAVSIAKRRTLQLTNVFENRESNYNFGYAKRLNDGRGIAFGCLRWRSAFGDGLCVIRRYAAAKPGVPLARYIPALEAIKRGRDPSSTAGLDGFEDCVAQAASRDPIFRSVQLDEVDEVYWLPSQARARSLGLQYDLTKSLVFDSWVQHGVEDKPSRIALGTITIIEMTNSSKGAEEEEGGKDDIQQEEKSEEGRHMRRRRRRRKEEEEEEEEGQKAKEEEQGGENGEGEEEEKEEEEEEEGGKGNIPEEEKPKKTSGHGEEEEEEEEEERGKVDIEEEEKEEGGKDDIQEEEEEADVEIVHALLIMW</sequence>
<dbReference type="Gene3D" id="3.30.386.10">
    <property type="entry name" value="Chitosanase, subunit A, domain 2"/>
    <property type="match status" value="1"/>
</dbReference>
<dbReference type="GO" id="GO:0016977">
    <property type="term" value="F:chitosanase activity"/>
    <property type="evidence" value="ECO:0007669"/>
    <property type="project" value="InterPro"/>
</dbReference>
<feature type="compositionally biased region" description="Basic and acidic residues" evidence="1">
    <location>
        <begin position="181"/>
        <end position="194"/>
    </location>
</feature>
<evidence type="ECO:0000256" key="1">
    <source>
        <dbReference type="SAM" id="MobiDB-lite"/>
    </source>
</evidence>
<gene>
    <name evidence="2" type="ORF">CBR_g28795</name>
</gene>
<dbReference type="AlphaFoldDB" id="A0A388L9U0"/>
<proteinExistence type="predicted"/>
<reference evidence="2 3" key="1">
    <citation type="journal article" date="2018" name="Cell">
        <title>The Chara Genome: Secondary Complexity and Implications for Plant Terrestrialization.</title>
        <authorList>
            <person name="Nishiyama T."/>
            <person name="Sakayama H."/>
            <person name="Vries J.D."/>
            <person name="Buschmann H."/>
            <person name="Saint-Marcoux D."/>
            <person name="Ullrich K.K."/>
            <person name="Haas F.B."/>
            <person name="Vanderstraeten L."/>
            <person name="Becker D."/>
            <person name="Lang D."/>
            <person name="Vosolsobe S."/>
            <person name="Rombauts S."/>
            <person name="Wilhelmsson P.K.I."/>
            <person name="Janitza P."/>
            <person name="Kern R."/>
            <person name="Heyl A."/>
            <person name="Rumpler F."/>
            <person name="Villalobos L.I.A.C."/>
            <person name="Clay J.M."/>
            <person name="Skokan R."/>
            <person name="Toyoda A."/>
            <person name="Suzuki Y."/>
            <person name="Kagoshima H."/>
            <person name="Schijlen E."/>
            <person name="Tajeshwar N."/>
            <person name="Catarino B."/>
            <person name="Hetherington A.J."/>
            <person name="Saltykova A."/>
            <person name="Bonnot C."/>
            <person name="Breuninger H."/>
            <person name="Symeonidi A."/>
            <person name="Radhakrishnan G.V."/>
            <person name="Van Nieuwerburgh F."/>
            <person name="Deforce D."/>
            <person name="Chang C."/>
            <person name="Karol K.G."/>
            <person name="Hedrich R."/>
            <person name="Ulvskov P."/>
            <person name="Glockner G."/>
            <person name="Delwiche C.F."/>
            <person name="Petrasek J."/>
            <person name="Van de Peer Y."/>
            <person name="Friml J."/>
            <person name="Beilby M."/>
            <person name="Dolan L."/>
            <person name="Kohara Y."/>
            <person name="Sugano S."/>
            <person name="Fujiyama A."/>
            <person name="Delaux P.-M."/>
            <person name="Quint M."/>
            <person name="TheiBen G."/>
            <person name="Hagemann M."/>
            <person name="Harholt J."/>
            <person name="Dunand C."/>
            <person name="Zachgo S."/>
            <person name="Langdale J."/>
            <person name="Maumus F."/>
            <person name="Straeten D.V.D."/>
            <person name="Gould S.B."/>
            <person name="Rensing S.A."/>
        </authorList>
    </citation>
    <scope>NUCLEOTIDE SEQUENCE [LARGE SCALE GENOMIC DNA]</scope>
    <source>
        <strain evidence="2 3">S276</strain>
    </source>
</reference>
<accession>A0A388L9U0</accession>
<name>A0A388L9U0_CHABU</name>
<dbReference type="SUPFAM" id="SSF53955">
    <property type="entry name" value="Lysozyme-like"/>
    <property type="match status" value="1"/>
</dbReference>
<dbReference type="GO" id="GO:0005975">
    <property type="term" value="P:carbohydrate metabolic process"/>
    <property type="evidence" value="ECO:0007669"/>
    <property type="project" value="InterPro"/>
</dbReference>
<evidence type="ECO:0000313" key="3">
    <source>
        <dbReference type="Proteomes" id="UP000265515"/>
    </source>
</evidence>
<evidence type="ECO:0000313" key="2">
    <source>
        <dbReference type="EMBL" id="GBG79080.1"/>
    </source>
</evidence>
<dbReference type="EMBL" id="BFEA01000311">
    <property type="protein sequence ID" value="GBG79080.1"/>
    <property type="molecule type" value="Genomic_DNA"/>
</dbReference>
<protein>
    <submittedName>
        <fullName evidence="2">Uncharacterized protein</fullName>
    </submittedName>
</protein>
<feature type="compositionally biased region" description="Acidic residues" evidence="1">
    <location>
        <begin position="226"/>
        <end position="240"/>
    </location>
</feature>
<comment type="caution">
    <text evidence="2">The sequence shown here is derived from an EMBL/GenBank/DDBJ whole genome shotgun (WGS) entry which is preliminary data.</text>
</comment>
<organism evidence="2 3">
    <name type="scientific">Chara braunii</name>
    <name type="common">Braun's stonewort</name>
    <dbReference type="NCBI Taxonomy" id="69332"/>
    <lineage>
        <taxon>Eukaryota</taxon>
        <taxon>Viridiplantae</taxon>
        <taxon>Streptophyta</taxon>
        <taxon>Charophyceae</taxon>
        <taxon>Charales</taxon>
        <taxon>Characeae</taxon>
        <taxon>Chara</taxon>
    </lineage>
</organism>
<dbReference type="Pfam" id="PF01374">
    <property type="entry name" value="Glyco_hydro_46"/>
    <property type="match status" value="1"/>
</dbReference>
<dbReference type="InterPro" id="IPR023346">
    <property type="entry name" value="Lysozyme-like_dom_sf"/>
</dbReference>
<dbReference type="OrthoDB" id="76114at2759"/>
<feature type="compositionally biased region" description="Basic and acidic residues" evidence="1">
    <location>
        <begin position="246"/>
        <end position="259"/>
    </location>
</feature>
<dbReference type="InterPro" id="IPR023099">
    <property type="entry name" value="Glyco_hydro_46_N"/>
</dbReference>
<dbReference type="InterPro" id="IPR000400">
    <property type="entry name" value="Glyco_hydro_46"/>
</dbReference>
<dbReference type="Proteomes" id="UP000265515">
    <property type="component" value="Unassembled WGS sequence"/>
</dbReference>